<evidence type="ECO:0000313" key="2">
    <source>
        <dbReference type="EMBL" id="KAK3168356.1"/>
    </source>
</evidence>
<gene>
    <name evidence="2" type="ORF">OEA41_004803</name>
</gene>
<organism evidence="2 3">
    <name type="scientific">Lepraria neglecta</name>
    <dbReference type="NCBI Taxonomy" id="209136"/>
    <lineage>
        <taxon>Eukaryota</taxon>
        <taxon>Fungi</taxon>
        <taxon>Dikarya</taxon>
        <taxon>Ascomycota</taxon>
        <taxon>Pezizomycotina</taxon>
        <taxon>Lecanoromycetes</taxon>
        <taxon>OSLEUM clade</taxon>
        <taxon>Lecanoromycetidae</taxon>
        <taxon>Lecanorales</taxon>
        <taxon>Lecanorineae</taxon>
        <taxon>Stereocaulaceae</taxon>
        <taxon>Lepraria</taxon>
    </lineage>
</organism>
<proteinExistence type="predicted"/>
<sequence>MDIERQSVGALITDEDLYDHLRNLGAKWCLDRKGWFLFGLHMAFGGIEPVLCKEEQEFSRVRGLGSPRLPEQSKHSSHGAHRLWKNVTSKKPRDQISPPKKSAVSRRGAQADLELYDTIRDRQSQSRYTAKRQLDHQREAHRIGIQLRGREIERKILRTTTHENEVQEFRQKLEA</sequence>
<evidence type="ECO:0000313" key="3">
    <source>
        <dbReference type="Proteomes" id="UP001276659"/>
    </source>
</evidence>
<feature type="compositionally biased region" description="Basic residues" evidence="1">
    <location>
        <begin position="75"/>
        <end position="90"/>
    </location>
</feature>
<feature type="region of interest" description="Disordered" evidence="1">
    <location>
        <begin position="64"/>
        <end position="108"/>
    </location>
</feature>
<dbReference type="EMBL" id="JASNWA010000010">
    <property type="protein sequence ID" value="KAK3168356.1"/>
    <property type="molecule type" value="Genomic_DNA"/>
</dbReference>
<evidence type="ECO:0000256" key="1">
    <source>
        <dbReference type="SAM" id="MobiDB-lite"/>
    </source>
</evidence>
<dbReference type="Proteomes" id="UP001276659">
    <property type="component" value="Unassembled WGS sequence"/>
</dbReference>
<keyword evidence="3" id="KW-1185">Reference proteome</keyword>
<reference evidence="2" key="1">
    <citation type="submission" date="2022-11" db="EMBL/GenBank/DDBJ databases">
        <title>Chromosomal genome sequence assembly and mating type (MAT) locus characterization of the leprose asexual lichenized fungus Lepraria neglecta (Nyl.) Erichsen.</title>
        <authorList>
            <person name="Allen J.L."/>
            <person name="Pfeffer B."/>
        </authorList>
    </citation>
    <scope>NUCLEOTIDE SEQUENCE</scope>
    <source>
        <strain evidence="2">Allen 5258</strain>
    </source>
</reference>
<name>A0AAE0DG38_9LECA</name>
<comment type="caution">
    <text evidence="2">The sequence shown here is derived from an EMBL/GenBank/DDBJ whole genome shotgun (WGS) entry which is preliminary data.</text>
</comment>
<dbReference type="AlphaFoldDB" id="A0AAE0DG38"/>
<accession>A0AAE0DG38</accession>
<protein>
    <submittedName>
        <fullName evidence="2">Uncharacterized protein</fullName>
    </submittedName>
</protein>